<dbReference type="InterPro" id="IPR036237">
    <property type="entry name" value="Xyl_isomerase-like_sf"/>
</dbReference>
<evidence type="ECO:0000313" key="1">
    <source>
        <dbReference type="EMBL" id="SHN56171.1"/>
    </source>
</evidence>
<dbReference type="EMBL" id="FRDI01000003">
    <property type="protein sequence ID" value="SHN56171.1"/>
    <property type="molecule type" value="Genomic_DNA"/>
</dbReference>
<reference evidence="1 2" key="1">
    <citation type="submission" date="2016-12" db="EMBL/GenBank/DDBJ databases">
        <authorList>
            <person name="Song W.-J."/>
            <person name="Kurnit D.M."/>
        </authorList>
    </citation>
    <scope>NUCLEOTIDE SEQUENCE [LARGE SCALE GENOMIC DNA]</scope>
    <source>
        <strain evidence="1 2">DSM 11393</strain>
    </source>
</reference>
<dbReference type="SUPFAM" id="SSF51658">
    <property type="entry name" value="Xylose isomerase-like"/>
    <property type="match status" value="1"/>
</dbReference>
<name>A0A1M7SCE9_9BACT</name>
<keyword evidence="2" id="KW-1185">Reference proteome</keyword>
<evidence type="ECO:0000313" key="2">
    <source>
        <dbReference type="Proteomes" id="UP000186469"/>
    </source>
</evidence>
<dbReference type="NCBIfam" id="NF041277">
    <property type="entry name" value="coba_remo_CbiR"/>
    <property type="match status" value="1"/>
</dbReference>
<evidence type="ECO:0008006" key="3">
    <source>
        <dbReference type="Google" id="ProtNLM"/>
    </source>
</evidence>
<accession>A0A1M7SCE9</accession>
<dbReference type="Gene3D" id="3.20.20.150">
    <property type="entry name" value="Divalent-metal-dependent TIM barrel enzymes"/>
    <property type="match status" value="1"/>
</dbReference>
<protein>
    <recommendedName>
        <fullName evidence="3">Xylose isomerase-like TIM barrel</fullName>
    </recommendedName>
</protein>
<proteinExistence type="predicted"/>
<sequence length="258" mass="29913">MNSVEGFREKFVLVAPSWVIPGGIVENSMFLADKVDEVSLCFFELNSSLAYTEKDIPQSLALLPLSWQVHLPFDLPDKAEMAFENCLELLKKISFLRPKACVLHPFKGEGGVSELRCFLQLWQNLDFSVFIKPELWIENTEENDLIELFDLICEFDLGICFDLGHAVAYNQTELIRLITTEKHLTNRVRQVHISVIDKNIHASRHLELPSVNDVKWKNELAFFKPLLKKLAQGTRLQPEIFNWKKYINSVNRLNKYFD</sequence>
<dbReference type="Proteomes" id="UP000186469">
    <property type="component" value="Unassembled WGS sequence"/>
</dbReference>
<dbReference type="AlphaFoldDB" id="A0A1M7SCE9"/>
<dbReference type="OrthoDB" id="9792261at2"/>
<dbReference type="STRING" id="1121455.SAMN02745728_00758"/>
<gene>
    <name evidence="1" type="ORF">SAMN02745728_00758</name>
</gene>
<organism evidence="1 2">
    <name type="scientific">Desulfovibrio litoralis DSM 11393</name>
    <dbReference type="NCBI Taxonomy" id="1121455"/>
    <lineage>
        <taxon>Bacteria</taxon>
        <taxon>Pseudomonadati</taxon>
        <taxon>Thermodesulfobacteriota</taxon>
        <taxon>Desulfovibrionia</taxon>
        <taxon>Desulfovibrionales</taxon>
        <taxon>Desulfovibrionaceae</taxon>
        <taxon>Desulfovibrio</taxon>
    </lineage>
</organism>
<dbReference type="RefSeq" id="WP_072696449.1">
    <property type="nucleotide sequence ID" value="NZ_FRDI01000003.1"/>
</dbReference>